<comment type="caution">
    <text evidence="5">The sequence shown here is derived from an EMBL/GenBank/DDBJ whole genome shotgun (WGS) entry which is preliminary data.</text>
</comment>
<organism evidence="5 6">
    <name type="scientific">Dokdonia donghaensis DSW-1</name>
    <dbReference type="NCBI Taxonomy" id="1300343"/>
    <lineage>
        <taxon>Bacteria</taxon>
        <taxon>Pseudomonadati</taxon>
        <taxon>Bacteroidota</taxon>
        <taxon>Flavobacteriia</taxon>
        <taxon>Flavobacteriales</taxon>
        <taxon>Flavobacteriaceae</taxon>
        <taxon>Dokdonia</taxon>
    </lineage>
</organism>
<dbReference type="Gene3D" id="2.160.10.10">
    <property type="entry name" value="Hexapeptide repeat proteins"/>
    <property type="match status" value="1"/>
</dbReference>
<comment type="similarity">
    <text evidence="1">Belongs to the transferase hexapeptide repeat family.</text>
</comment>
<dbReference type="SUPFAM" id="SSF51161">
    <property type="entry name" value="Trimeric LpxA-like enzymes"/>
    <property type="match status" value="1"/>
</dbReference>
<evidence type="ECO:0000256" key="4">
    <source>
        <dbReference type="ARBA" id="ARBA00023315"/>
    </source>
</evidence>
<dbReference type="KEGG" id="ddo:I597_1562"/>
<accession>A0A0A2H519</accession>
<name>A0A0A2H519_9FLAO</name>
<sequence length="176" mass="18925">MSSLGNILQSFRIWKYKLLSQTTYVDSKPMLFQPAQLNGKGVIRFRESVQIGVINSPSFYNTYAYIEARKEGSEIIFGNNVAINNNFCAIANEGTIVIGDDTTIGLNCSIYNCNFHSLDPTRRRTDAGPSAAVTIGKNVFIGNNVSIWKGVSIGDNAVIAAGSVVTSSVAAGVTFS</sequence>
<evidence type="ECO:0000313" key="6">
    <source>
        <dbReference type="Proteomes" id="UP000030140"/>
    </source>
</evidence>
<protein>
    <recommendedName>
        <fullName evidence="7">Acetyltransferase</fullName>
    </recommendedName>
</protein>
<dbReference type="AlphaFoldDB" id="A0A0A2H519"/>
<gene>
    <name evidence="5" type="ORF">NV36_13405</name>
</gene>
<reference evidence="5 6" key="1">
    <citation type="submission" date="2014-10" db="EMBL/GenBank/DDBJ databases">
        <title>Draft genome sequence of the proteorhodopsin-containing marine bacterium Dokdonia donghaensis.</title>
        <authorList>
            <person name="Gomez-Consarnau L."/>
            <person name="Gonzalez J.M."/>
            <person name="Riedel T."/>
            <person name="Jaenicke S."/>
            <person name="Wagner-Doebler I."/>
            <person name="Fuhrman J.A."/>
        </authorList>
    </citation>
    <scope>NUCLEOTIDE SEQUENCE [LARGE SCALE GENOMIC DNA]</scope>
    <source>
        <strain evidence="5 6">DSW-1</strain>
    </source>
</reference>
<keyword evidence="2" id="KW-0808">Transferase</keyword>
<dbReference type="InterPro" id="IPR001451">
    <property type="entry name" value="Hexapep"/>
</dbReference>
<evidence type="ECO:0000256" key="2">
    <source>
        <dbReference type="ARBA" id="ARBA00022679"/>
    </source>
</evidence>
<keyword evidence="6" id="KW-1185">Reference proteome</keyword>
<dbReference type="PROSITE" id="PS00101">
    <property type="entry name" value="HEXAPEP_TRANSFERASES"/>
    <property type="match status" value="1"/>
</dbReference>
<proteinExistence type="inferred from homology"/>
<evidence type="ECO:0008006" key="7">
    <source>
        <dbReference type="Google" id="ProtNLM"/>
    </source>
</evidence>
<dbReference type="RefSeq" id="WP_035328116.1">
    <property type="nucleotide sequence ID" value="NZ_CP015125.1"/>
</dbReference>
<dbReference type="PANTHER" id="PTHR23416">
    <property type="entry name" value="SIALIC ACID SYNTHASE-RELATED"/>
    <property type="match status" value="1"/>
</dbReference>
<evidence type="ECO:0000256" key="1">
    <source>
        <dbReference type="ARBA" id="ARBA00007274"/>
    </source>
</evidence>
<dbReference type="Pfam" id="PF14602">
    <property type="entry name" value="Hexapep_2"/>
    <property type="match status" value="2"/>
</dbReference>
<dbReference type="Proteomes" id="UP000030140">
    <property type="component" value="Unassembled WGS sequence"/>
</dbReference>
<dbReference type="EMBL" id="JSAQ01000001">
    <property type="protein sequence ID" value="KGO07735.1"/>
    <property type="molecule type" value="Genomic_DNA"/>
</dbReference>
<evidence type="ECO:0000313" key="5">
    <source>
        <dbReference type="EMBL" id="KGO07735.1"/>
    </source>
</evidence>
<dbReference type="PANTHER" id="PTHR23416:SF23">
    <property type="entry name" value="ACETYLTRANSFERASE C18B11.09C-RELATED"/>
    <property type="match status" value="1"/>
</dbReference>
<keyword evidence="4" id="KW-0012">Acyltransferase</keyword>
<evidence type="ECO:0000256" key="3">
    <source>
        <dbReference type="ARBA" id="ARBA00022737"/>
    </source>
</evidence>
<keyword evidence="3" id="KW-0677">Repeat</keyword>
<dbReference type="GO" id="GO:0008374">
    <property type="term" value="F:O-acyltransferase activity"/>
    <property type="evidence" value="ECO:0007669"/>
    <property type="project" value="TreeGrafter"/>
</dbReference>
<dbReference type="GO" id="GO:0005829">
    <property type="term" value="C:cytosol"/>
    <property type="evidence" value="ECO:0007669"/>
    <property type="project" value="TreeGrafter"/>
</dbReference>
<dbReference type="InterPro" id="IPR011004">
    <property type="entry name" value="Trimer_LpxA-like_sf"/>
</dbReference>
<dbReference type="InterPro" id="IPR051159">
    <property type="entry name" value="Hexapeptide_acetyltransf"/>
</dbReference>
<dbReference type="InterPro" id="IPR018357">
    <property type="entry name" value="Hexapep_transf_CS"/>
</dbReference>
<dbReference type="PATRIC" id="fig|1300343.5.peg.1572"/>